<name>A0ABC9B5G6_9POAL</name>
<feature type="domain" description="DUF1618" evidence="1">
    <location>
        <begin position="240"/>
        <end position="368"/>
    </location>
</feature>
<gene>
    <name evidence="2" type="ORF">URODEC1_LOCUS62143</name>
</gene>
<keyword evidence="3" id="KW-1185">Reference proteome</keyword>
<dbReference type="AlphaFoldDB" id="A0ABC9B5G6"/>
<evidence type="ECO:0000259" key="1">
    <source>
        <dbReference type="Pfam" id="PF07762"/>
    </source>
</evidence>
<dbReference type="Pfam" id="PF07762">
    <property type="entry name" value="DUF1618"/>
    <property type="match status" value="1"/>
</dbReference>
<protein>
    <recommendedName>
        <fullName evidence="1">DUF1618 domain-containing protein</fullName>
    </recommendedName>
</protein>
<dbReference type="PANTHER" id="PTHR33074:SF124">
    <property type="entry name" value="DUF1618 DOMAIN-CONTAINING PROTEIN"/>
    <property type="match status" value="1"/>
</dbReference>
<proteinExistence type="predicted"/>
<dbReference type="EMBL" id="OZ075134">
    <property type="protein sequence ID" value="CAL4994945.1"/>
    <property type="molecule type" value="Genomic_DNA"/>
</dbReference>
<evidence type="ECO:0000313" key="3">
    <source>
        <dbReference type="Proteomes" id="UP001497457"/>
    </source>
</evidence>
<accession>A0ABC9B5G6</accession>
<sequence>MEVSTAQLSPGSPSAAYPRWVMLEQDNKSRRQHDSSYFKGDPNTLATGRTTTGHQIQATFRFADPPASSRVCVQLQAHPSHAVARDIWVIAAHGDSVLIQVTVIQDPNGYRPGATIDHFVYSAGDAAAVPPWPPSLSLLPPYYIGKNYSSRPRSRELSTRATGLVRRGEDEFVVAELTMATMTKDDTPELRADELLLFRSGEWIVIKSPVIRNGDPEFGELHANSFTNVVVPVGDRLLCWVNQDKGLLLCDVFEESPILEYVKLPVDPCPKWPPGAYRNVCATTWGAVLKLVNVFPRCCCGGEGTTDCERSEGACVINTWTLRMDDMEWVKDGMVDATELWASDTYEGLPHLTLAHPVVSVDEPHVICFAMIQDDNTPSDDKTVWKLMVDMRSKTIQSFSCHPGALRDRYHTCKALVPSSVTYFLNSCRASSSNRTSYSKGAQSKVEIERSPVQVTDGYASNCKSSEEPVVQASEILTALQEIPSYGLDRDDMLKATCRILCHGNGRRFKTLLSLPPNLRKDWLLMEIKACED</sequence>
<dbReference type="Proteomes" id="UP001497457">
    <property type="component" value="Chromosome 24b"/>
</dbReference>
<reference evidence="2" key="1">
    <citation type="submission" date="2024-10" db="EMBL/GenBank/DDBJ databases">
        <authorList>
            <person name="Ryan C."/>
        </authorList>
    </citation>
    <scope>NUCLEOTIDE SEQUENCE [LARGE SCALE GENOMIC DNA]</scope>
</reference>
<organism evidence="2 3">
    <name type="scientific">Urochloa decumbens</name>
    <dbReference type="NCBI Taxonomy" id="240449"/>
    <lineage>
        <taxon>Eukaryota</taxon>
        <taxon>Viridiplantae</taxon>
        <taxon>Streptophyta</taxon>
        <taxon>Embryophyta</taxon>
        <taxon>Tracheophyta</taxon>
        <taxon>Spermatophyta</taxon>
        <taxon>Magnoliopsida</taxon>
        <taxon>Liliopsida</taxon>
        <taxon>Poales</taxon>
        <taxon>Poaceae</taxon>
        <taxon>PACMAD clade</taxon>
        <taxon>Panicoideae</taxon>
        <taxon>Panicodae</taxon>
        <taxon>Paniceae</taxon>
        <taxon>Melinidinae</taxon>
        <taxon>Urochloa</taxon>
    </lineage>
</organism>
<dbReference type="PANTHER" id="PTHR33074">
    <property type="entry name" value="EXPRESSED PROTEIN-RELATED"/>
    <property type="match status" value="1"/>
</dbReference>
<dbReference type="InterPro" id="IPR011676">
    <property type="entry name" value="DUF1618"/>
</dbReference>
<evidence type="ECO:0000313" key="2">
    <source>
        <dbReference type="EMBL" id="CAL4994945.1"/>
    </source>
</evidence>